<dbReference type="KEGG" id="lant:TUM19329_09460"/>
<evidence type="ECO:0000313" key="2">
    <source>
        <dbReference type="EMBL" id="BCA94585.1"/>
    </source>
</evidence>
<dbReference type="InterPro" id="IPR027417">
    <property type="entry name" value="P-loop_NTPase"/>
</dbReference>
<dbReference type="RefSeq" id="WP_173236443.1">
    <property type="nucleotide sequence ID" value="NZ_AP022839.1"/>
</dbReference>
<dbReference type="Gene3D" id="1.10.10.60">
    <property type="entry name" value="Homeodomain-like"/>
    <property type="match status" value="1"/>
</dbReference>
<evidence type="ECO:0000259" key="1">
    <source>
        <dbReference type="SMART" id="SM00382"/>
    </source>
</evidence>
<evidence type="ECO:0000313" key="3">
    <source>
        <dbReference type="Proteomes" id="UP000502894"/>
    </source>
</evidence>
<feature type="domain" description="AAA+ ATPase" evidence="1">
    <location>
        <begin position="46"/>
        <end position="223"/>
    </location>
</feature>
<dbReference type="InterPro" id="IPR009057">
    <property type="entry name" value="Homeodomain-like_sf"/>
</dbReference>
<accession>A0A6F8T1Q1</accession>
<reference evidence="2" key="1">
    <citation type="journal article" date="2020" name="Microbiol. Resour. Announc.">
        <title>Complete Genome Sequence of Novel Psychrotolerant Legionella Strain TUM19329, Isolated from Antarctic Lake Sediment.</title>
        <authorList>
            <person name="Shimada S."/>
            <person name="Nakai R."/>
            <person name="Aoki K."/>
            <person name="Shimoeda N."/>
            <person name="Ohno G."/>
            <person name="Miyazaki Y."/>
            <person name="Kudoh S."/>
            <person name="Imura S."/>
            <person name="Watanabe K."/>
            <person name="Ishii Y."/>
            <person name="Tateda K."/>
        </authorList>
    </citation>
    <scope>NUCLEOTIDE SEQUENCE [LARGE SCALE GENOMIC DNA]</scope>
    <source>
        <strain evidence="2">TUM19329</strain>
    </source>
</reference>
<proteinExistence type="predicted"/>
<dbReference type="Pfam" id="PF13481">
    <property type="entry name" value="AAA_25"/>
    <property type="match status" value="1"/>
</dbReference>
<dbReference type="SUPFAM" id="SSF52540">
    <property type="entry name" value="P-loop containing nucleoside triphosphate hydrolases"/>
    <property type="match status" value="1"/>
</dbReference>
<organism evidence="2 3">
    <name type="scientific">Legionella antarctica</name>
    <dbReference type="NCBI Taxonomy" id="2708020"/>
    <lineage>
        <taxon>Bacteria</taxon>
        <taxon>Pseudomonadati</taxon>
        <taxon>Pseudomonadota</taxon>
        <taxon>Gammaproteobacteria</taxon>
        <taxon>Legionellales</taxon>
        <taxon>Legionellaceae</taxon>
        <taxon>Legionella</taxon>
    </lineage>
</organism>
<dbReference type="Gene3D" id="3.40.50.300">
    <property type="entry name" value="P-loop containing nucleotide triphosphate hydrolases"/>
    <property type="match status" value="1"/>
</dbReference>
<sequence>MSIEALDAVRNFTEEEQFGIVAKNLDQFLQMDLPPRENLLDPWLPKGGICMVYAKRGVGKTYFALEVAIAVAYGGQFLSFEASKPARVLYIDGEMPANVMQERLAGIVRRLQLNEISDSLCIVTPDLQHDFMPDLSTSSGQETIRQDTDKADLIIVDNISTLGGGGKENEAESWLPFQQWALGLRRQGKSVLFIHHAGKNGAQRGTSKREDILDTVIVLKHPSDYEPTSGTCFEIHFEKARSMYGDSVKPIACWLIDEGWQYKPVEESNYLKVVELFSEGVMQTDIAEELGLSKGQVSKLVAKARKSGALKNK</sequence>
<dbReference type="SMART" id="SM00382">
    <property type="entry name" value="AAA"/>
    <property type="match status" value="1"/>
</dbReference>
<gene>
    <name evidence="2" type="ORF">TUM19329_09460</name>
</gene>
<dbReference type="InterPro" id="IPR003593">
    <property type="entry name" value="AAA+_ATPase"/>
</dbReference>
<dbReference type="SUPFAM" id="SSF46689">
    <property type="entry name" value="Homeodomain-like"/>
    <property type="match status" value="1"/>
</dbReference>
<dbReference type="EMBL" id="AP022839">
    <property type="protein sequence ID" value="BCA94585.1"/>
    <property type="molecule type" value="Genomic_DNA"/>
</dbReference>
<name>A0A6F8T1Q1_9GAMM</name>
<dbReference type="Proteomes" id="UP000502894">
    <property type="component" value="Chromosome"/>
</dbReference>
<protein>
    <recommendedName>
        <fullName evidence="1">AAA+ ATPase domain-containing protein</fullName>
    </recommendedName>
</protein>
<keyword evidence="3" id="KW-1185">Reference proteome</keyword>
<dbReference type="AlphaFoldDB" id="A0A6F8T1Q1"/>